<accession>A0A101U654</accession>
<feature type="domain" description="CobQ/CobB/MinD/ParA nucleotide binding" evidence="4">
    <location>
        <begin position="3"/>
        <end position="43"/>
    </location>
</feature>
<dbReference type="PANTHER" id="PTHR43384:SF6">
    <property type="entry name" value="SEPTUM SITE-DETERMINING PROTEIN MIND HOMOLOG, CHLOROPLASTIC"/>
    <property type="match status" value="1"/>
</dbReference>
<keyword evidence="1" id="KW-0547">Nucleotide-binding</keyword>
<dbReference type="GO" id="GO:0051782">
    <property type="term" value="P:negative regulation of cell division"/>
    <property type="evidence" value="ECO:0007669"/>
    <property type="project" value="TreeGrafter"/>
</dbReference>
<dbReference type="EMBL" id="LMWY01000010">
    <property type="protein sequence ID" value="KUO04833.1"/>
    <property type="molecule type" value="Genomic_DNA"/>
</dbReference>
<proteinExistence type="predicted"/>
<comment type="caution">
    <text evidence="5">The sequence shown here is derived from an EMBL/GenBank/DDBJ whole genome shotgun (WGS) entry which is preliminary data.</text>
</comment>
<keyword evidence="2" id="KW-0067">ATP-binding</keyword>
<dbReference type="STRING" id="661399.AQJ67_10040"/>
<gene>
    <name evidence="5" type="ORF">AQJ67_10040</name>
</gene>
<dbReference type="Proteomes" id="UP000053429">
    <property type="component" value="Unassembled WGS sequence"/>
</dbReference>
<dbReference type="GO" id="GO:0016887">
    <property type="term" value="F:ATP hydrolysis activity"/>
    <property type="evidence" value="ECO:0007669"/>
    <property type="project" value="TreeGrafter"/>
</dbReference>
<keyword evidence="6" id="KW-1185">Reference proteome</keyword>
<organism evidence="5 6">
    <name type="scientific">Streptomyces caeruleatus</name>
    <dbReference type="NCBI Taxonomy" id="661399"/>
    <lineage>
        <taxon>Bacteria</taxon>
        <taxon>Bacillati</taxon>
        <taxon>Actinomycetota</taxon>
        <taxon>Actinomycetes</taxon>
        <taxon>Kitasatosporales</taxon>
        <taxon>Streptomycetaceae</taxon>
        <taxon>Streptomyces</taxon>
    </lineage>
</organism>
<evidence type="ECO:0000256" key="2">
    <source>
        <dbReference type="ARBA" id="ARBA00022840"/>
    </source>
</evidence>
<dbReference type="GO" id="GO:0005829">
    <property type="term" value="C:cytosol"/>
    <property type="evidence" value="ECO:0007669"/>
    <property type="project" value="TreeGrafter"/>
</dbReference>
<evidence type="ECO:0000256" key="3">
    <source>
        <dbReference type="SAM" id="MobiDB-lite"/>
    </source>
</evidence>
<dbReference type="InterPro" id="IPR050625">
    <property type="entry name" value="ParA/MinD_ATPase"/>
</dbReference>
<evidence type="ECO:0000313" key="6">
    <source>
        <dbReference type="Proteomes" id="UP000053429"/>
    </source>
</evidence>
<dbReference type="GO" id="GO:0009898">
    <property type="term" value="C:cytoplasmic side of plasma membrane"/>
    <property type="evidence" value="ECO:0007669"/>
    <property type="project" value="TreeGrafter"/>
</dbReference>
<dbReference type="InterPro" id="IPR027417">
    <property type="entry name" value="P-loop_NTPase"/>
</dbReference>
<dbReference type="SUPFAM" id="SSF52540">
    <property type="entry name" value="P-loop containing nucleoside triphosphate hydrolases"/>
    <property type="match status" value="1"/>
</dbReference>
<reference evidence="5 6" key="1">
    <citation type="submission" date="2015-10" db="EMBL/GenBank/DDBJ databases">
        <title>Draft genome sequence of Streptomyces caeruleatus NRRL B-24802, type strain for the species Streptomyces caeruleatus.</title>
        <authorList>
            <person name="Ruckert C."/>
            <person name="Winkler A."/>
            <person name="Kalinowski J."/>
            <person name="Kampfer P."/>
            <person name="Glaeser S."/>
        </authorList>
    </citation>
    <scope>NUCLEOTIDE SEQUENCE [LARGE SCALE GENOMIC DNA]</scope>
    <source>
        <strain evidence="5 6">NRRL B-24802</strain>
    </source>
</reference>
<protein>
    <recommendedName>
        <fullName evidence="4">CobQ/CobB/MinD/ParA nucleotide binding domain-containing protein</fullName>
    </recommendedName>
</protein>
<sequence>MTFYSYKGGTGQTMALANTAWILAADGKRVLAVDWDLEAPGLHRFRADRAPGRQSPQQPPTGPDPAGGR</sequence>
<dbReference type="InterPro" id="IPR002586">
    <property type="entry name" value="CobQ/CobB/MinD/ParA_Nub-bd_dom"/>
</dbReference>
<evidence type="ECO:0000313" key="5">
    <source>
        <dbReference type="EMBL" id="KUO04833.1"/>
    </source>
</evidence>
<dbReference type="PANTHER" id="PTHR43384">
    <property type="entry name" value="SEPTUM SITE-DETERMINING PROTEIN MIND HOMOLOG, CHLOROPLASTIC-RELATED"/>
    <property type="match status" value="1"/>
</dbReference>
<dbReference type="Pfam" id="PF01656">
    <property type="entry name" value="CbiA"/>
    <property type="match status" value="1"/>
</dbReference>
<feature type="region of interest" description="Disordered" evidence="3">
    <location>
        <begin position="44"/>
        <end position="69"/>
    </location>
</feature>
<dbReference type="Gene3D" id="3.40.50.300">
    <property type="entry name" value="P-loop containing nucleotide triphosphate hydrolases"/>
    <property type="match status" value="1"/>
</dbReference>
<dbReference type="GO" id="GO:0005524">
    <property type="term" value="F:ATP binding"/>
    <property type="evidence" value="ECO:0007669"/>
    <property type="project" value="UniProtKB-KW"/>
</dbReference>
<evidence type="ECO:0000256" key="1">
    <source>
        <dbReference type="ARBA" id="ARBA00022741"/>
    </source>
</evidence>
<dbReference type="AlphaFoldDB" id="A0A101U654"/>
<name>A0A101U654_9ACTN</name>
<evidence type="ECO:0000259" key="4">
    <source>
        <dbReference type="Pfam" id="PF01656"/>
    </source>
</evidence>